<feature type="region of interest" description="Disordered" evidence="1">
    <location>
        <begin position="414"/>
        <end position="436"/>
    </location>
</feature>
<dbReference type="GO" id="GO:0003924">
    <property type="term" value="F:GTPase activity"/>
    <property type="evidence" value="ECO:0007669"/>
    <property type="project" value="InterPro"/>
</dbReference>
<dbReference type="InterPro" id="IPR035531">
    <property type="entry name" value="GTPBP1-like"/>
</dbReference>
<dbReference type="Gene3D" id="2.40.30.10">
    <property type="entry name" value="Translation factors"/>
    <property type="match status" value="1"/>
</dbReference>
<dbReference type="EMBL" id="JADGJQ010000032">
    <property type="protein sequence ID" value="KAJ3177627.1"/>
    <property type="molecule type" value="Genomic_DNA"/>
</dbReference>
<dbReference type="Pfam" id="PF00009">
    <property type="entry name" value="GTP_EFTU"/>
    <property type="match status" value="1"/>
</dbReference>
<dbReference type="PANTHER" id="PTHR43721">
    <property type="entry name" value="ELONGATION FACTOR TU-RELATED"/>
    <property type="match status" value="1"/>
</dbReference>
<feature type="domain" description="Tr-type G" evidence="2">
    <location>
        <begin position="142"/>
        <end position="371"/>
    </location>
</feature>
<protein>
    <submittedName>
        <fullName evidence="3">GTP binding protein</fullName>
    </submittedName>
</protein>
<feature type="compositionally biased region" description="Low complexity" evidence="1">
    <location>
        <begin position="515"/>
        <end position="531"/>
    </location>
</feature>
<dbReference type="CDD" id="cd04165">
    <property type="entry name" value="GTPBP1_like"/>
    <property type="match status" value="1"/>
</dbReference>
<evidence type="ECO:0000259" key="2">
    <source>
        <dbReference type="PROSITE" id="PS51722"/>
    </source>
</evidence>
<dbReference type="GO" id="GO:0005525">
    <property type="term" value="F:GTP binding"/>
    <property type="evidence" value="ECO:0007669"/>
    <property type="project" value="InterPro"/>
</dbReference>
<sequence length="682" mass="72440">MFRRNDASDDLPSISRQSFMDAQAEGLMMPPEIEQGNVEYKLQLVNTPPERIEHLISQLKWRLAEGYGEAMYEIGVSDKGSLVGLTQHDLDASLATLKKMGTALCADVSVIRERVVTADDTVPARKVAEVLIRRCLSDHHHFLEVRVAIIGGADAGKSTLLGVISNDEADNGRGKARLNLLRHRHEIASGRTSSISHQILGFDPHGTPINYASNNVSTWAQICEASSKIITFLDMCGHPKYQKTTLSGLTGHSPDHACLIIGANSGVLPDVSREHLRIAVSLKVPVFAVITKIDIATPQQLTRTVGALLSLLKSPGIRRVPLVVQNRDDVVVSASELAGMAVIPIFLTSSVTGENLPLLIEFFNLLPKHPTANLVSLADEPLEYQVEEVYEVPGAGTVVGGKLLAGRVVLPRSPHPSDQHVPAADGTHHLHHHQKNAPPLTLTILQQQQQVFYIGPDRGVFAPVAITSIHRHRCPVNAVHAGQAASFALTFLSANNPDGNADEGATTTTVPPLSSAPAAGTSAQSPTSTSTPTPPPPLQATTTTTSFRLRKGQCILTCPAHPTWVFTAELSVLHAGTAGPLVANTHAVVYIHSVRQAVRVVRVVEEPSGAGDTGGGGGGGGGGATPGPLIVELRFLVEPERILEGRALVMRGVAGLKCVGKVLAVPYEVPPEEEGGGRGQGR</sequence>
<dbReference type="InterPro" id="IPR027417">
    <property type="entry name" value="P-loop_NTPase"/>
</dbReference>
<dbReference type="Proteomes" id="UP001212152">
    <property type="component" value="Unassembled WGS sequence"/>
</dbReference>
<organism evidence="3 4">
    <name type="scientific">Geranomyces variabilis</name>
    <dbReference type="NCBI Taxonomy" id="109894"/>
    <lineage>
        <taxon>Eukaryota</taxon>
        <taxon>Fungi</taxon>
        <taxon>Fungi incertae sedis</taxon>
        <taxon>Chytridiomycota</taxon>
        <taxon>Chytridiomycota incertae sedis</taxon>
        <taxon>Chytridiomycetes</taxon>
        <taxon>Spizellomycetales</taxon>
        <taxon>Powellomycetaceae</taxon>
        <taxon>Geranomyces</taxon>
    </lineage>
</organism>
<accession>A0AAD5XQ08</accession>
<dbReference type="InterPro" id="IPR000795">
    <property type="entry name" value="T_Tr_GTP-bd_dom"/>
</dbReference>
<proteinExistence type="predicted"/>
<dbReference type="InterPro" id="IPR050055">
    <property type="entry name" value="EF-Tu_GTPase"/>
</dbReference>
<comment type="caution">
    <text evidence="3">The sequence shown here is derived from an EMBL/GenBank/DDBJ whole genome shotgun (WGS) entry which is preliminary data.</text>
</comment>
<evidence type="ECO:0000256" key="1">
    <source>
        <dbReference type="SAM" id="MobiDB-lite"/>
    </source>
</evidence>
<reference evidence="3" key="1">
    <citation type="submission" date="2020-05" db="EMBL/GenBank/DDBJ databases">
        <title>Phylogenomic resolution of chytrid fungi.</title>
        <authorList>
            <person name="Stajich J.E."/>
            <person name="Amses K."/>
            <person name="Simmons R."/>
            <person name="Seto K."/>
            <person name="Myers J."/>
            <person name="Bonds A."/>
            <person name="Quandt C.A."/>
            <person name="Barry K."/>
            <person name="Liu P."/>
            <person name="Grigoriev I."/>
            <person name="Longcore J.E."/>
            <person name="James T.Y."/>
        </authorList>
    </citation>
    <scope>NUCLEOTIDE SEQUENCE</scope>
    <source>
        <strain evidence="3">JEL0379</strain>
    </source>
</reference>
<dbReference type="GO" id="GO:0003746">
    <property type="term" value="F:translation elongation factor activity"/>
    <property type="evidence" value="ECO:0007669"/>
    <property type="project" value="TreeGrafter"/>
</dbReference>
<dbReference type="FunFam" id="3.40.50.300:FF:000091">
    <property type="entry name" value="Probable GTP-binding protein 1"/>
    <property type="match status" value="1"/>
</dbReference>
<dbReference type="PANTHER" id="PTHR43721:SF9">
    <property type="entry name" value="GTP-BINDING PROTEIN 1"/>
    <property type="match status" value="1"/>
</dbReference>
<feature type="region of interest" description="Disordered" evidence="1">
    <location>
        <begin position="499"/>
        <end position="543"/>
    </location>
</feature>
<evidence type="ECO:0000313" key="4">
    <source>
        <dbReference type="Proteomes" id="UP001212152"/>
    </source>
</evidence>
<keyword evidence="4" id="KW-1185">Reference proteome</keyword>
<gene>
    <name evidence="3" type="primary">GTPBP2</name>
    <name evidence="3" type="ORF">HDU87_004380</name>
</gene>
<name>A0AAD5XQ08_9FUNG</name>
<dbReference type="AlphaFoldDB" id="A0AAD5XQ08"/>
<dbReference type="PROSITE" id="PS51722">
    <property type="entry name" value="G_TR_2"/>
    <property type="match status" value="1"/>
</dbReference>
<dbReference type="SUPFAM" id="SSF52540">
    <property type="entry name" value="P-loop containing nucleoside triphosphate hydrolases"/>
    <property type="match status" value="1"/>
</dbReference>
<evidence type="ECO:0000313" key="3">
    <source>
        <dbReference type="EMBL" id="KAJ3177627.1"/>
    </source>
</evidence>
<dbReference type="Gene3D" id="3.40.50.300">
    <property type="entry name" value="P-loop containing nucleotide triphosphate hydrolases"/>
    <property type="match status" value="1"/>
</dbReference>